<proteinExistence type="predicted"/>
<comment type="subcellular location">
    <subcellularLocation>
        <location evidence="1">Membrane</location>
    </subcellularLocation>
</comment>
<evidence type="ECO:0000256" key="3">
    <source>
        <dbReference type="ARBA" id="ARBA00022692"/>
    </source>
</evidence>
<keyword evidence="6 7" id="KW-0472">Membrane</keyword>
<comment type="caution">
    <text evidence="9">The sequence shown here is derived from an EMBL/GenBank/DDBJ whole genome shotgun (WGS) entry which is preliminary data.</text>
</comment>
<sequence>MRNVVPRLISRSLSVITATLFGAMLPFFGDIMALFGAFGFIPLDFILPAVFYNVAFKPSKRGAIFWVNTTIAVISSMLAGIGAVASVRQMIRDAKTYNLFANM</sequence>
<evidence type="ECO:0000256" key="1">
    <source>
        <dbReference type="ARBA" id="ARBA00004370"/>
    </source>
</evidence>
<dbReference type="AlphaFoldDB" id="A0A2I0K6G6"/>
<evidence type="ECO:0000313" key="10">
    <source>
        <dbReference type="Proteomes" id="UP000233551"/>
    </source>
</evidence>
<keyword evidence="3 7" id="KW-0812">Transmembrane</keyword>
<protein>
    <recommendedName>
        <fullName evidence="8">Amino acid transporter transmembrane domain-containing protein</fullName>
    </recommendedName>
</protein>
<dbReference type="EMBL" id="PGOL01000872">
    <property type="protein sequence ID" value="PKI63713.1"/>
    <property type="molecule type" value="Genomic_DNA"/>
</dbReference>
<dbReference type="PANTHER" id="PTHR48017">
    <property type="entry name" value="OS05G0424000 PROTEIN-RELATED"/>
    <property type="match status" value="1"/>
</dbReference>
<evidence type="ECO:0000256" key="2">
    <source>
        <dbReference type="ARBA" id="ARBA00022448"/>
    </source>
</evidence>
<dbReference type="InterPro" id="IPR013057">
    <property type="entry name" value="AA_transpt_TM"/>
</dbReference>
<gene>
    <name evidence="9" type="ORF">CRG98_015903</name>
</gene>
<evidence type="ECO:0000256" key="4">
    <source>
        <dbReference type="ARBA" id="ARBA00022970"/>
    </source>
</evidence>
<reference evidence="9 10" key="1">
    <citation type="submission" date="2017-11" db="EMBL/GenBank/DDBJ databases">
        <title>De-novo sequencing of pomegranate (Punica granatum L.) genome.</title>
        <authorList>
            <person name="Akparov Z."/>
            <person name="Amiraslanov A."/>
            <person name="Hajiyeva S."/>
            <person name="Abbasov M."/>
            <person name="Kaur K."/>
            <person name="Hamwieh A."/>
            <person name="Solovyev V."/>
            <person name="Salamov A."/>
            <person name="Braich B."/>
            <person name="Kosarev P."/>
            <person name="Mahmoud A."/>
            <person name="Hajiyev E."/>
            <person name="Babayeva S."/>
            <person name="Izzatullayeva V."/>
            <person name="Mammadov A."/>
            <person name="Mammadov A."/>
            <person name="Sharifova S."/>
            <person name="Ojaghi J."/>
            <person name="Eynullazada K."/>
            <person name="Bayramov B."/>
            <person name="Abdulazimova A."/>
            <person name="Shahmuradov I."/>
        </authorList>
    </citation>
    <scope>NUCLEOTIDE SEQUENCE [LARGE SCALE GENOMIC DNA]</scope>
    <source>
        <strain evidence="10">cv. AG2017</strain>
        <tissue evidence="9">Leaf</tissue>
    </source>
</reference>
<dbReference type="GO" id="GO:0016020">
    <property type="term" value="C:membrane"/>
    <property type="evidence" value="ECO:0007669"/>
    <property type="project" value="UniProtKB-SubCell"/>
</dbReference>
<feature type="transmembrane region" description="Helical" evidence="7">
    <location>
        <begin position="63"/>
        <end position="85"/>
    </location>
</feature>
<evidence type="ECO:0000256" key="5">
    <source>
        <dbReference type="ARBA" id="ARBA00022989"/>
    </source>
</evidence>
<feature type="transmembrane region" description="Helical" evidence="7">
    <location>
        <begin position="12"/>
        <end position="43"/>
    </location>
</feature>
<dbReference type="Pfam" id="PF01490">
    <property type="entry name" value="Aa_trans"/>
    <property type="match status" value="1"/>
</dbReference>
<dbReference type="Proteomes" id="UP000233551">
    <property type="component" value="Unassembled WGS sequence"/>
</dbReference>
<accession>A0A2I0K6G6</accession>
<dbReference type="GO" id="GO:0006865">
    <property type="term" value="P:amino acid transport"/>
    <property type="evidence" value="ECO:0007669"/>
    <property type="project" value="UniProtKB-KW"/>
</dbReference>
<keyword evidence="10" id="KW-1185">Reference proteome</keyword>
<dbReference type="STRING" id="22663.A0A2I0K6G6"/>
<name>A0A2I0K6G6_PUNGR</name>
<evidence type="ECO:0000313" key="9">
    <source>
        <dbReference type="EMBL" id="PKI63713.1"/>
    </source>
</evidence>
<evidence type="ECO:0000256" key="6">
    <source>
        <dbReference type="ARBA" id="ARBA00023136"/>
    </source>
</evidence>
<evidence type="ECO:0000256" key="7">
    <source>
        <dbReference type="SAM" id="Phobius"/>
    </source>
</evidence>
<keyword evidence="5 7" id="KW-1133">Transmembrane helix</keyword>
<feature type="domain" description="Amino acid transporter transmembrane" evidence="8">
    <location>
        <begin position="7"/>
        <end position="88"/>
    </location>
</feature>
<evidence type="ECO:0000259" key="8">
    <source>
        <dbReference type="Pfam" id="PF01490"/>
    </source>
</evidence>
<organism evidence="9 10">
    <name type="scientific">Punica granatum</name>
    <name type="common">Pomegranate</name>
    <dbReference type="NCBI Taxonomy" id="22663"/>
    <lineage>
        <taxon>Eukaryota</taxon>
        <taxon>Viridiplantae</taxon>
        <taxon>Streptophyta</taxon>
        <taxon>Embryophyta</taxon>
        <taxon>Tracheophyta</taxon>
        <taxon>Spermatophyta</taxon>
        <taxon>Magnoliopsida</taxon>
        <taxon>eudicotyledons</taxon>
        <taxon>Gunneridae</taxon>
        <taxon>Pentapetalae</taxon>
        <taxon>rosids</taxon>
        <taxon>malvids</taxon>
        <taxon>Myrtales</taxon>
        <taxon>Lythraceae</taxon>
        <taxon>Punica</taxon>
    </lineage>
</organism>
<keyword evidence="2" id="KW-0813">Transport</keyword>
<keyword evidence="4" id="KW-0029">Amino-acid transport</keyword>